<keyword evidence="5 9" id="KW-0418">Kinase</keyword>
<dbReference type="InterPro" id="IPR011009">
    <property type="entry name" value="Kinase-like_dom_sf"/>
</dbReference>
<dbReference type="OrthoDB" id="4062651at2759"/>
<reference evidence="10" key="1">
    <citation type="journal article" date="2010" name="PLoS Negl. Trop. Dis.">
        <title>The genome sequence of Trypanosoma brucei gambiense, causative agent of chronic human african trypanosomiasis.</title>
        <authorList>
            <person name="Jackson A.P."/>
            <person name="Sanders M."/>
            <person name="Berry A."/>
            <person name="McQuillan J."/>
            <person name="Aslett M.A."/>
            <person name="Quail M.A."/>
            <person name="Chukualim B."/>
            <person name="Capewell P."/>
            <person name="MacLeod A."/>
            <person name="Melville S.E."/>
            <person name="Gibson W."/>
            <person name="Barry J.D."/>
            <person name="Berriman M."/>
            <person name="Hertz-Fowler C."/>
        </authorList>
    </citation>
    <scope>NUCLEOTIDE SEQUENCE [LARGE SCALE GENOMIC DNA]</scope>
    <source>
        <strain evidence="10">MHOM/CI/86/DAL972</strain>
    </source>
</reference>
<dbReference type="RefSeq" id="XP_011772582.1">
    <property type="nucleotide sequence ID" value="XM_011774280.1"/>
</dbReference>
<dbReference type="AlphaFoldDB" id="C9ZKS6"/>
<organism evidence="9 10">
    <name type="scientific">Trypanosoma brucei gambiense (strain MHOM/CI/86/DAL972)</name>
    <dbReference type="NCBI Taxonomy" id="679716"/>
    <lineage>
        <taxon>Eukaryota</taxon>
        <taxon>Discoba</taxon>
        <taxon>Euglenozoa</taxon>
        <taxon>Kinetoplastea</taxon>
        <taxon>Metakinetoplastina</taxon>
        <taxon>Trypanosomatida</taxon>
        <taxon>Trypanosomatidae</taxon>
        <taxon>Trypanosoma</taxon>
    </lineage>
</organism>
<dbReference type="KEGG" id="tbg:TbgDal_III6350"/>
<keyword evidence="6" id="KW-0067">ATP-binding</keyword>
<dbReference type="GO" id="GO:0005524">
    <property type="term" value="F:ATP binding"/>
    <property type="evidence" value="ECO:0007669"/>
    <property type="project" value="UniProtKB-KW"/>
</dbReference>
<evidence type="ECO:0000256" key="4">
    <source>
        <dbReference type="ARBA" id="ARBA00022741"/>
    </source>
</evidence>
<name>C9ZKS6_TRYB9</name>
<dbReference type="InterPro" id="IPR000719">
    <property type="entry name" value="Prot_kinase_dom"/>
</dbReference>
<dbReference type="PROSITE" id="PS00108">
    <property type="entry name" value="PROTEIN_KINASE_ST"/>
    <property type="match status" value="1"/>
</dbReference>
<keyword evidence="4" id="KW-0547">Nucleotide-binding</keyword>
<evidence type="ECO:0000256" key="5">
    <source>
        <dbReference type="ARBA" id="ARBA00022777"/>
    </source>
</evidence>
<keyword evidence="3" id="KW-0808">Transferase</keyword>
<proteinExistence type="predicted"/>
<dbReference type="FunFam" id="1.10.510.10:FF:001153">
    <property type="entry name" value="Putative serine/threonine protein kinase"/>
    <property type="match status" value="1"/>
</dbReference>
<dbReference type="GO" id="GO:0004674">
    <property type="term" value="F:protein serine/threonine kinase activity"/>
    <property type="evidence" value="ECO:0007669"/>
    <property type="project" value="UniProtKB-KW"/>
</dbReference>
<dbReference type="GeneID" id="23859453"/>
<gene>
    <name evidence="9" type="ORF">TbgDal_III6350</name>
</gene>
<protein>
    <submittedName>
        <fullName evidence="9">Protein kinase, putative</fullName>
    </submittedName>
</protein>
<keyword evidence="7" id="KW-0472">Membrane</keyword>
<feature type="domain" description="Protein kinase" evidence="8">
    <location>
        <begin position="621"/>
        <end position="901"/>
    </location>
</feature>
<dbReference type="PANTHER" id="PTHR11584:SF369">
    <property type="entry name" value="MITOGEN-ACTIVATED PROTEIN KINASE KINASE KINASE 19-RELATED"/>
    <property type="match status" value="1"/>
</dbReference>
<keyword evidence="2" id="KW-0723">Serine/threonine-protein kinase</keyword>
<dbReference type="GO" id="GO:0016020">
    <property type="term" value="C:membrane"/>
    <property type="evidence" value="ECO:0007669"/>
    <property type="project" value="UniProtKB-SubCell"/>
</dbReference>
<evidence type="ECO:0000256" key="3">
    <source>
        <dbReference type="ARBA" id="ARBA00022679"/>
    </source>
</evidence>
<evidence type="ECO:0000256" key="1">
    <source>
        <dbReference type="ARBA" id="ARBA00004167"/>
    </source>
</evidence>
<dbReference type="InterPro" id="IPR029787">
    <property type="entry name" value="Nucleotide_cyclase"/>
</dbReference>
<accession>C9ZKS6</accession>
<sequence length="929" mass="103564">MIEYACGWLHAPVSSFNSRGETTSSSEGATWGIALGRFGPTAKCSLVRVLAVIVSGYYFFVGLCLVSAAKCICTDYWSMIEGLTNVANVSELREVTNLTDQLRYSLIVVSCVTLFVHLAISVVGVRHIRSLFMQLDANVEALHRVADALAVPHNGDATGTIDVNPKQSFSHAKSCKGIQNAATPEMANDMLMLLHQLRGLLPDSTFEKELTDVAVRQCNGAKLQCEKANLPVGSRLEAHSPRVMSQFRVSRRTAAGMVRNREILEHGGTGTTFRKRRVTVVVVCLSDFAHQVEEDLEHCLHFSRQFLSVVTQIVERYGGIIASVAPNKVVVTWNAFTDSPRHAQNGMQCACDVLVALQPFTQGLSVSPSLKLFPTIVATSGFVMAGTIRVSDHEDDVLSVYGNCISLSEELPSLLGALRVRCACVGALAHFCPSNFSCIPRDCVTDANNKRHIIYEMQDKALAQGRRHVEAFQAFQRGEHGVAHHLYTRIHEETRSDWNALRMSQICYYLEESHSVYTQRFPEWQLFPVEREHSCVNELQLGRRAYGFMKCEASPVEDHIRRAILKQTDTRALPHSYGRNEEESYRTPEVAKSDKCLIVKCNSSSLRYVTEFCDRQGLVFRMSKQVLGTGACGVAFLGLSQTGALVAIKEIELPLRTRAQNSNLSDLNRRRLRRKGIQVESAMEKTLDGIINEVSLLSRLRHANIMGYISSAIWGNKLLIVMELGSGGSLYDLIQKFGSIKESRARRYLRDVLQGLEYLHRKNIVHRDIKPQNVLLLETGLCKLTDFGTSQNLQKIANSCAPEGTPPYTAPEAARGKAEKASDIWSFGIMMLYVLSGSLPWPNMNQMTSHAFFYKVGHVESFMPCVDDKISHDAKQIVKRCCQRDPKERATARELLNNSFFNCTDTSTSCLVKDWPSSCGNISRSEFHL</sequence>
<dbReference type="Gene3D" id="1.10.510.10">
    <property type="entry name" value="Transferase(Phosphotransferase) domain 1"/>
    <property type="match status" value="1"/>
</dbReference>
<comment type="subcellular location">
    <subcellularLocation>
        <location evidence="1">Membrane</location>
        <topology evidence="1">Single-pass membrane protein</topology>
    </subcellularLocation>
</comment>
<evidence type="ECO:0000313" key="10">
    <source>
        <dbReference type="Proteomes" id="UP000002316"/>
    </source>
</evidence>
<dbReference type="SUPFAM" id="SSF55073">
    <property type="entry name" value="Nucleotide cyclase"/>
    <property type="match status" value="1"/>
</dbReference>
<dbReference type="EMBL" id="FN554966">
    <property type="protein sequence ID" value="CBH10292.1"/>
    <property type="molecule type" value="Genomic_DNA"/>
</dbReference>
<evidence type="ECO:0000256" key="6">
    <source>
        <dbReference type="ARBA" id="ARBA00022840"/>
    </source>
</evidence>
<keyword evidence="7" id="KW-0812">Transmembrane</keyword>
<evidence type="ECO:0000259" key="8">
    <source>
        <dbReference type="PROSITE" id="PS50011"/>
    </source>
</evidence>
<evidence type="ECO:0000256" key="7">
    <source>
        <dbReference type="SAM" id="Phobius"/>
    </source>
</evidence>
<dbReference type="PROSITE" id="PS50011">
    <property type="entry name" value="PROTEIN_KINASE_DOM"/>
    <property type="match status" value="1"/>
</dbReference>
<feature type="transmembrane region" description="Helical" evidence="7">
    <location>
        <begin position="104"/>
        <end position="125"/>
    </location>
</feature>
<dbReference type="VEuPathDB" id="TriTrypDB:Tbg972.3.6350"/>
<dbReference type="Pfam" id="PF00069">
    <property type="entry name" value="Pkinase"/>
    <property type="match status" value="1"/>
</dbReference>
<feature type="transmembrane region" description="Helical" evidence="7">
    <location>
        <begin position="46"/>
        <end position="69"/>
    </location>
</feature>
<dbReference type="SUPFAM" id="SSF56112">
    <property type="entry name" value="Protein kinase-like (PK-like)"/>
    <property type="match status" value="1"/>
</dbReference>
<dbReference type="InterPro" id="IPR008271">
    <property type="entry name" value="Ser/Thr_kinase_AS"/>
</dbReference>
<keyword evidence="7" id="KW-1133">Transmembrane helix</keyword>
<dbReference type="Proteomes" id="UP000002316">
    <property type="component" value="Chromosome 3"/>
</dbReference>
<evidence type="ECO:0000256" key="2">
    <source>
        <dbReference type="ARBA" id="ARBA00022527"/>
    </source>
</evidence>
<dbReference type="SMART" id="SM00220">
    <property type="entry name" value="S_TKc"/>
    <property type="match status" value="1"/>
</dbReference>
<evidence type="ECO:0000313" key="9">
    <source>
        <dbReference type="EMBL" id="CBH10292.1"/>
    </source>
</evidence>
<dbReference type="Gene3D" id="3.30.70.1230">
    <property type="entry name" value="Nucleotide cyclase"/>
    <property type="match status" value="1"/>
</dbReference>
<dbReference type="PANTHER" id="PTHR11584">
    <property type="entry name" value="SERINE/THREONINE PROTEIN KINASE"/>
    <property type="match status" value="1"/>
</dbReference>